<evidence type="ECO:0000313" key="12">
    <source>
        <dbReference type="EMBL" id="QQP42038.1"/>
    </source>
</evidence>
<comment type="catalytic activity">
    <reaction evidence="9">
        <text>L-threonyl-[protein] + ATP = O-phospho-L-threonyl-[protein] + ADP + H(+)</text>
        <dbReference type="Rhea" id="RHEA:46608"/>
        <dbReference type="Rhea" id="RHEA-COMP:11060"/>
        <dbReference type="Rhea" id="RHEA-COMP:11605"/>
        <dbReference type="ChEBI" id="CHEBI:15378"/>
        <dbReference type="ChEBI" id="CHEBI:30013"/>
        <dbReference type="ChEBI" id="CHEBI:30616"/>
        <dbReference type="ChEBI" id="CHEBI:61977"/>
        <dbReference type="ChEBI" id="CHEBI:456216"/>
        <dbReference type="EC" id="2.7.11.1"/>
    </reaction>
</comment>
<feature type="compositionally biased region" description="Polar residues" evidence="11">
    <location>
        <begin position="38"/>
        <end position="48"/>
    </location>
</feature>
<proteinExistence type="inferred from homology"/>
<dbReference type="Proteomes" id="UP000595437">
    <property type="component" value="Chromosome 11"/>
</dbReference>
<keyword evidence="8" id="KW-0067">ATP-binding</keyword>
<feature type="non-terminal residue" evidence="12">
    <location>
        <position position="1"/>
    </location>
</feature>
<protein>
    <recommendedName>
        <fullName evidence="2">non-specific serine/threonine protein kinase</fullName>
        <ecNumber evidence="2">2.7.11.1</ecNumber>
    </recommendedName>
</protein>
<evidence type="ECO:0000256" key="7">
    <source>
        <dbReference type="ARBA" id="ARBA00022777"/>
    </source>
</evidence>
<organism evidence="12 13">
    <name type="scientific">Caligus rogercresseyi</name>
    <name type="common">Sea louse</name>
    <dbReference type="NCBI Taxonomy" id="217165"/>
    <lineage>
        <taxon>Eukaryota</taxon>
        <taxon>Metazoa</taxon>
        <taxon>Ecdysozoa</taxon>
        <taxon>Arthropoda</taxon>
        <taxon>Crustacea</taxon>
        <taxon>Multicrustacea</taxon>
        <taxon>Hexanauplia</taxon>
        <taxon>Copepoda</taxon>
        <taxon>Siphonostomatoida</taxon>
        <taxon>Caligidae</taxon>
        <taxon>Caligus</taxon>
    </lineage>
</organism>
<evidence type="ECO:0000256" key="5">
    <source>
        <dbReference type="ARBA" id="ARBA00022679"/>
    </source>
</evidence>
<dbReference type="EMBL" id="CP045900">
    <property type="protein sequence ID" value="QQP42038.1"/>
    <property type="molecule type" value="Genomic_DNA"/>
</dbReference>
<dbReference type="GO" id="GO:0005524">
    <property type="term" value="F:ATP binding"/>
    <property type="evidence" value="ECO:0007669"/>
    <property type="project" value="UniProtKB-KW"/>
</dbReference>
<keyword evidence="5" id="KW-0808">Transferase</keyword>
<dbReference type="AlphaFoldDB" id="A0A7T8K0J7"/>
<evidence type="ECO:0000313" key="13">
    <source>
        <dbReference type="Proteomes" id="UP000595437"/>
    </source>
</evidence>
<dbReference type="InterPro" id="IPR027442">
    <property type="entry name" value="MAPKAPK_C"/>
</dbReference>
<keyword evidence="13" id="KW-1185">Reference proteome</keyword>
<keyword evidence="4" id="KW-0597">Phosphoprotein</keyword>
<feature type="compositionally biased region" description="Polar residues" evidence="11">
    <location>
        <begin position="58"/>
        <end position="74"/>
    </location>
</feature>
<comment type="catalytic activity">
    <reaction evidence="10">
        <text>L-seryl-[protein] + ATP = O-phospho-L-seryl-[protein] + ADP + H(+)</text>
        <dbReference type="Rhea" id="RHEA:17989"/>
        <dbReference type="Rhea" id="RHEA-COMP:9863"/>
        <dbReference type="Rhea" id="RHEA-COMP:11604"/>
        <dbReference type="ChEBI" id="CHEBI:15378"/>
        <dbReference type="ChEBI" id="CHEBI:29999"/>
        <dbReference type="ChEBI" id="CHEBI:30616"/>
        <dbReference type="ChEBI" id="CHEBI:83421"/>
        <dbReference type="ChEBI" id="CHEBI:456216"/>
        <dbReference type="EC" id="2.7.11.1"/>
    </reaction>
</comment>
<comment type="similarity">
    <text evidence="1">Belongs to the protein kinase superfamily. CAMK Ser/Thr protein kinase family.</text>
</comment>
<gene>
    <name evidence="12" type="ORF">FKW44_016578</name>
</gene>
<dbReference type="OrthoDB" id="40902at2759"/>
<evidence type="ECO:0000256" key="11">
    <source>
        <dbReference type="SAM" id="MobiDB-lite"/>
    </source>
</evidence>
<dbReference type="EC" id="2.7.11.1" evidence="2"/>
<accession>A0A7T8K0J7</accession>
<evidence type="ECO:0000256" key="6">
    <source>
        <dbReference type="ARBA" id="ARBA00022741"/>
    </source>
</evidence>
<feature type="region of interest" description="Disordered" evidence="11">
    <location>
        <begin position="38"/>
        <end position="74"/>
    </location>
</feature>
<evidence type="ECO:0000256" key="10">
    <source>
        <dbReference type="ARBA" id="ARBA00048679"/>
    </source>
</evidence>
<evidence type="ECO:0000256" key="1">
    <source>
        <dbReference type="ARBA" id="ARBA00006692"/>
    </source>
</evidence>
<evidence type="ECO:0000256" key="2">
    <source>
        <dbReference type="ARBA" id="ARBA00012513"/>
    </source>
</evidence>
<reference evidence="13" key="1">
    <citation type="submission" date="2021-01" db="EMBL/GenBank/DDBJ databases">
        <title>Caligus Genome Assembly.</title>
        <authorList>
            <person name="Gallardo-Escarate C."/>
        </authorList>
    </citation>
    <scope>NUCLEOTIDE SEQUENCE [LARGE SCALE GENOMIC DNA]</scope>
</reference>
<evidence type="ECO:0000256" key="8">
    <source>
        <dbReference type="ARBA" id="ARBA00022840"/>
    </source>
</evidence>
<evidence type="ECO:0000256" key="9">
    <source>
        <dbReference type="ARBA" id="ARBA00047899"/>
    </source>
</evidence>
<dbReference type="Gene3D" id="4.10.1170.10">
    <property type="entry name" value="MAP kinase activated protein kinase 2"/>
    <property type="match status" value="1"/>
</dbReference>
<evidence type="ECO:0000256" key="4">
    <source>
        <dbReference type="ARBA" id="ARBA00022553"/>
    </source>
</evidence>
<sequence length="74" mass="8186">QYTAVPQTPLLTCDVLKEENAEMSSALREMRFDHDTNFTVKNPSNSDSALVKKRRNKTAGTVPSTIAEQVSTSE</sequence>
<keyword evidence="7 12" id="KW-0418">Kinase</keyword>
<dbReference type="GO" id="GO:0004674">
    <property type="term" value="F:protein serine/threonine kinase activity"/>
    <property type="evidence" value="ECO:0007669"/>
    <property type="project" value="UniProtKB-KW"/>
</dbReference>
<name>A0A7T8K0J7_CALRO</name>
<evidence type="ECO:0000256" key="3">
    <source>
        <dbReference type="ARBA" id="ARBA00022527"/>
    </source>
</evidence>
<keyword evidence="3" id="KW-0723">Serine/threonine-protein kinase</keyword>
<keyword evidence="6" id="KW-0547">Nucleotide-binding</keyword>